<dbReference type="SUPFAM" id="SSF52833">
    <property type="entry name" value="Thioredoxin-like"/>
    <property type="match status" value="1"/>
</dbReference>
<dbReference type="Pfam" id="PF04134">
    <property type="entry name" value="DCC1-like"/>
    <property type="match status" value="1"/>
</dbReference>
<evidence type="ECO:0000313" key="2">
    <source>
        <dbReference type="Proteomes" id="UP000588806"/>
    </source>
</evidence>
<evidence type="ECO:0000313" key="1">
    <source>
        <dbReference type="EMBL" id="NOG30729.1"/>
    </source>
</evidence>
<dbReference type="PANTHER" id="PTHR34290:SF2">
    <property type="entry name" value="OS04G0668800 PROTEIN"/>
    <property type="match status" value="1"/>
</dbReference>
<sequence length="131" mass="15382">MSQRDTLNAKAPVTLFYDGHCPFCRVEVDWLAKHRHHQRIQLVDIQQADFLQGEYGASFDTMMGKLHVLDNAGHWYIGMDASRALYAVLGYQRLVRFSCLPIISGMMDVGYRLFARYRVRLGNWWEKRKKK</sequence>
<dbReference type="GO" id="GO:0015035">
    <property type="term" value="F:protein-disulfide reductase activity"/>
    <property type="evidence" value="ECO:0007669"/>
    <property type="project" value="InterPro"/>
</dbReference>
<gene>
    <name evidence="1" type="ORF">HLB35_01195</name>
</gene>
<dbReference type="AlphaFoldDB" id="A0A7Y3TVE4"/>
<organism evidence="1 2">
    <name type="scientific">Vreelandella azerica</name>
    <dbReference type="NCBI Taxonomy" id="2732867"/>
    <lineage>
        <taxon>Bacteria</taxon>
        <taxon>Pseudomonadati</taxon>
        <taxon>Pseudomonadota</taxon>
        <taxon>Gammaproteobacteria</taxon>
        <taxon>Oceanospirillales</taxon>
        <taxon>Halomonadaceae</taxon>
        <taxon>Vreelandella</taxon>
    </lineage>
</organism>
<proteinExistence type="predicted"/>
<dbReference type="InterPro" id="IPR044691">
    <property type="entry name" value="DCC1_Trx"/>
</dbReference>
<name>A0A7Y3TVE4_9GAMM</name>
<protein>
    <submittedName>
        <fullName evidence="1">DUF393 domain-containing protein</fullName>
    </submittedName>
</protein>
<dbReference type="PANTHER" id="PTHR34290">
    <property type="entry name" value="SI:CH73-390P7.2"/>
    <property type="match status" value="1"/>
</dbReference>
<comment type="caution">
    <text evidence="1">The sequence shown here is derived from an EMBL/GenBank/DDBJ whole genome shotgun (WGS) entry which is preliminary data.</text>
</comment>
<keyword evidence="2" id="KW-1185">Reference proteome</keyword>
<dbReference type="EMBL" id="JABFHI010000001">
    <property type="protein sequence ID" value="NOG30729.1"/>
    <property type="molecule type" value="Genomic_DNA"/>
</dbReference>
<dbReference type="Proteomes" id="UP000588806">
    <property type="component" value="Unassembled WGS sequence"/>
</dbReference>
<dbReference type="InterPro" id="IPR007263">
    <property type="entry name" value="DCC1-like"/>
</dbReference>
<dbReference type="InterPro" id="IPR036249">
    <property type="entry name" value="Thioredoxin-like_sf"/>
</dbReference>
<dbReference type="RefSeq" id="WP_171701204.1">
    <property type="nucleotide sequence ID" value="NZ_JABFHI010000001.1"/>
</dbReference>
<accession>A0A7Y3TVE4</accession>
<reference evidence="1 2" key="1">
    <citation type="submission" date="2020-05" db="EMBL/GenBank/DDBJ databases">
        <authorList>
            <person name="Ruan W."/>
            <person name="Jeon C.O."/>
            <person name="Chun B.H."/>
        </authorList>
    </citation>
    <scope>NUCLEOTIDE SEQUENCE [LARGE SCALE GENOMIC DNA]</scope>
    <source>
        <strain evidence="1 2">TBZ9</strain>
    </source>
</reference>
<reference evidence="1 2" key="2">
    <citation type="submission" date="2020-06" db="EMBL/GenBank/DDBJ databases">
        <title>Halomonas songnenensis sp. nov., a moderately halophilic bacterium isolated from saline and alkaline soils.</title>
        <authorList>
            <person name="Jiang J."/>
            <person name="Pan Y."/>
        </authorList>
    </citation>
    <scope>NUCLEOTIDE SEQUENCE [LARGE SCALE GENOMIC DNA]</scope>
    <source>
        <strain evidence="1 2">TBZ9</strain>
    </source>
</reference>